<dbReference type="EMBL" id="CAJVQB010000426">
    <property type="protein sequence ID" value="CAG8488211.1"/>
    <property type="molecule type" value="Genomic_DNA"/>
</dbReference>
<accession>A0ABM8VZS9</accession>
<evidence type="ECO:0000313" key="1">
    <source>
        <dbReference type="EMBL" id="CAG8488211.1"/>
    </source>
</evidence>
<comment type="caution">
    <text evidence="1">The sequence shown here is derived from an EMBL/GenBank/DDBJ whole genome shotgun (WGS) entry which is preliminary data.</text>
</comment>
<name>A0ABM8VZS9_GIGMA</name>
<evidence type="ECO:0000313" key="2">
    <source>
        <dbReference type="Proteomes" id="UP000789901"/>
    </source>
</evidence>
<sequence>EDNRYKDVALKAICNSNKNVQEIWGSLRLKYQWEELLINSINWYCMDNDSDKRPTAAIIVEKVAYELDKNQHFGER</sequence>
<reference evidence="1 2" key="1">
    <citation type="submission" date="2021-06" db="EMBL/GenBank/DDBJ databases">
        <authorList>
            <person name="Kallberg Y."/>
            <person name="Tangrot J."/>
            <person name="Rosling A."/>
        </authorList>
    </citation>
    <scope>NUCLEOTIDE SEQUENCE [LARGE SCALE GENOMIC DNA]</scope>
    <source>
        <strain evidence="1 2">120-4 pot B 10/14</strain>
    </source>
</reference>
<feature type="non-terminal residue" evidence="1">
    <location>
        <position position="1"/>
    </location>
</feature>
<protein>
    <submittedName>
        <fullName evidence="1">17486_t:CDS:1</fullName>
    </submittedName>
</protein>
<proteinExistence type="predicted"/>
<gene>
    <name evidence="1" type="ORF">GMARGA_LOCUS1588</name>
</gene>
<organism evidence="1 2">
    <name type="scientific">Gigaspora margarita</name>
    <dbReference type="NCBI Taxonomy" id="4874"/>
    <lineage>
        <taxon>Eukaryota</taxon>
        <taxon>Fungi</taxon>
        <taxon>Fungi incertae sedis</taxon>
        <taxon>Mucoromycota</taxon>
        <taxon>Glomeromycotina</taxon>
        <taxon>Glomeromycetes</taxon>
        <taxon>Diversisporales</taxon>
        <taxon>Gigasporaceae</taxon>
        <taxon>Gigaspora</taxon>
    </lineage>
</organism>
<keyword evidence="2" id="KW-1185">Reference proteome</keyword>
<dbReference type="Proteomes" id="UP000789901">
    <property type="component" value="Unassembled WGS sequence"/>
</dbReference>